<keyword evidence="1" id="KW-0812">Transmembrane</keyword>
<evidence type="ECO:0000256" key="1">
    <source>
        <dbReference type="SAM" id="Phobius"/>
    </source>
</evidence>
<keyword evidence="1" id="KW-1133">Transmembrane helix</keyword>
<evidence type="ECO:0008006" key="4">
    <source>
        <dbReference type="Google" id="ProtNLM"/>
    </source>
</evidence>
<dbReference type="AlphaFoldDB" id="A0A0R0BQU0"/>
<feature type="transmembrane region" description="Helical" evidence="1">
    <location>
        <begin position="12"/>
        <end position="39"/>
    </location>
</feature>
<organism evidence="2 3">
    <name type="scientific">Stenotrophomonas koreensis</name>
    <dbReference type="NCBI Taxonomy" id="266128"/>
    <lineage>
        <taxon>Bacteria</taxon>
        <taxon>Pseudomonadati</taxon>
        <taxon>Pseudomonadota</taxon>
        <taxon>Gammaproteobacteria</taxon>
        <taxon>Lysobacterales</taxon>
        <taxon>Lysobacteraceae</taxon>
        <taxon>Stenotrophomonas</taxon>
    </lineage>
</organism>
<dbReference type="Proteomes" id="UP000051254">
    <property type="component" value="Unassembled WGS sequence"/>
</dbReference>
<reference evidence="2 3" key="1">
    <citation type="submission" date="2015-05" db="EMBL/GenBank/DDBJ databases">
        <title>Genome sequencing and analysis of members of genus Stenotrophomonas.</title>
        <authorList>
            <person name="Patil P.P."/>
            <person name="Midha S."/>
            <person name="Patil P.B."/>
        </authorList>
    </citation>
    <scope>NUCLEOTIDE SEQUENCE [LARGE SCALE GENOMIC DNA]</scope>
    <source>
        <strain evidence="2 3">DSM 17805</strain>
    </source>
</reference>
<keyword evidence="1" id="KW-0472">Membrane</keyword>
<evidence type="ECO:0000313" key="3">
    <source>
        <dbReference type="Proteomes" id="UP000051254"/>
    </source>
</evidence>
<comment type="caution">
    <text evidence="2">The sequence shown here is derived from an EMBL/GenBank/DDBJ whole genome shotgun (WGS) entry which is preliminary data.</text>
</comment>
<accession>A0A0R0BQU0</accession>
<gene>
    <name evidence="2" type="ORF">ABB25_03880</name>
</gene>
<proteinExistence type="predicted"/>
<dbReference type="EMBL" id="LDJH01000006">
    <property type="protein sequence ID" value="KRG59677.1"/>
    <property type="molecule type" value="Genomic_DNA"/>
</dbReference>
<sequence length="97" mass="10391">MPKPASSPSSATVLRTIGLIVWPAFVVAGLATLVFFAMIDPLALAAISWPALADSRLTGYSLGFFMFWGVASLASSLTWLLLRPAPPAPSRLDEEWD</sequence>
<keyword evidence="3" id="KW-1185">Reference proteome</keyword>
<name>A0A0R0BQU0_9GAMM</name>
<feature type="transmembrane region" description="Helical" evidence="1">
    <location>
        <begin position="59"/>
        <end position="82"/>
    </location>
</feature>
<evidence type="ECO:0000313" key="2">
    <source>
        <dbReference type="EMBL" id="KRG59677.1"/>
    </source>
</evidence>
<protein>
    <recommendedName>
        <fullName evidence="4">Transmembrane protein</fullName>
    </recommendedName>
</protein>
<dbReference type="RefSeq" id="WP_057663948.1">
    <property type="nucleotide sequence ID" value="NZ_JBEWQO010000001.1"/>
</dbReference>
<dbReference type="PATRIC" id="fig|266128.3.peg.2431"/>
<dbReference type="OrthoDB" id="6197657at2"/>
<dbReference type="STRING" id="266128.ABB25_03880"/>